<evidence type="ECO:0000313" key="1">
    <source>
        <dbReference type="EMBL" id="KAH0778993.1"/>
    </source>
</evidence>
<proteinExistence type="predicted"/>
<protein>
    <submittedName>
        <fullName evidence="1">Uncharacterized protein</fullName>
    </submittedName>
</protein>
<name>A0ABQ7WFY7_SOLTU</name>
<keyword evidence="2" id="KW-1185">Reference proteome</keyword>
<sequence>MPKKFLKGEYQLLFDFINKVMVPRTEKRTVASVADLFLMKKLDELEEINLPAIMLEHMHRVMTWKLAKQCILDGYLLNYVFKHFEVPLGRGVPGTTKQMFTVATLLECECVEGKAEGRSQVVDLLEQQASLKRELTDLTVILNDKDVEIAQLKSQLQ</sequence>
<dbReference type="EMBL" id="JAIVGD010000002">
    <property type="protein sequence ID" value="KAH0778993.1"/>
    <property type="molecule type" value="Genomic_DNA"/>
</dbReference>
<accession>A0ABQ7WFY7</accession>
<evidence type="ECO:0000313" key="2">
    <source>
        <dbReference type="Proteomes" id="UP000826656"/>
    </source>
</evidence>
<dbReference type="Proteomes" id="UP000826656">
    <property type="component" value="Unassembled WGS sequence"/>
</dbReference>
<comment type="caution">
    <text evidence="1">The sequence shown here is derived from an EMBL/GenBank/DDBJ whole genome shotgun (WGS) entry which is preliminary data.</text>
</comment>
<reference evidence="1 2" key="1">
    <citation type="journal article" date="2021" name="bioRxiv">
        <title>Chromosome-scale and haplotype-resolved genome assembly of a tetraploid potato cultivar.</title>
        <authorList>
            <person name="Sun H."/>
            <person name="Jiao W.-B."/>
            <person name="Krause K."/>
            <person name="Campoy J.A."/>
            <person name="Goel M."/>
            <person name="Folz-Donahue K."/>
            <person name="Kukat C."/>
            <person name="Huettel B."/>
            <person name="Schneeberger K."/>
        </authorList>
    </citation>
    <scope>NUCLEOTIDE SEQUENCE [LARGE SCALE GENOMIC DNA]</scope>
    <source>
        <strain evidence="1">SolTubOtavaFocal</strain>
        <tissue evidence="1">Leaves</tissue>
    </source>
</reference>
<organism evidence="1 2">
    <name type="scientific">Solanum tuberosum</name>
    <name type="common">Potato</name>
    <dbReference type="NCBI Taxonomy" id="4113"/>
    <lineage>
        <taxon>Eukaryota</taxon>
        <taxon>Viridiplantae</taxon>
        <taxon>Streptophyta</taxon>
        <taxon>Embryophyta</taxon>
        <taxon>Tracheophyta</taxon>
        <taxon>Spermatophyta</taxon>
        <taxon>Magnoliopsida</taxon>
        <taxon>eudicotyledons</taxon>
        <taxon>Gunneridae</taxon>
        <taxon>Pentapetalae</taxon>
        <taxon>asterids</taxon>
        <taxon>lamiids</taxon>
        <taxon>Solanales</taxon>
        <taxon>Solanaceae</taxon>
        <taxon>Solanoideae</taxon>
        <taxon>Solaneae</taxon>
        <taxon>Solanum</taxon>
    </lineage>
</organism>
<gene>
    <name evidence="1" type="ORF">KY290_005420</name>
</gene>